<dbReference type="PANTHER" id="PTHR43767:SF1">
    <property type="entry name" value="NONRIBOSOMAL PEPTIDE SYNTHASE PES1 (EUROFUNG)-RELATED"/>
    <property type="match status" value="1"/>
</dbReference>
<dbReference type="Proteomes" id="UP000664761">
    <property type="component" value="Unassembled WGS sequence"/>
</dbReference>
<sequence>MFHLPQILDCITAAVPERTAIVCRDKRWTFAEFTSRSNCLANALLDLGLGCHTERSNLQNWESGQDLLAVYLHNSNEYLEAMFGAFKARLAPFNVNYRYVEEELAYLLNDAQARVIVYQRSFGEKLAAIRNQVPSLTHFIEIDDGGPSFIEGAIDYESLIAASSPSSPDLPYSPDDLYILYTGGTTGQPKGVLWRQGDIWISVLGGRRLIDRGIIESLDEVAAIASEGTMPVLPAPPFMHAAGQWNAIMGLFAGNTVVIQGRVDQLDPVDILDTIEREKIVMISIVGDAFALPLIEGIKAGRHNLNSLRFFLNSGAHLSTKSKHALLKLLPKTRILDFLGSSEGGNQGQHVEDIDGSLPGTFRMSPGNAVLNENRTGLLEPGHDGTGWWARRRYVPIGYLNDEAATKKTFLELEGERFAIAGDRAELLPGGLVRLLGRNSLVINSGGEKIFVEEVEEAIKNHSAVKDVLVVGRESARWGREVTAVVSLHPEATVDANDLLGEGARHIARYKLPKAIFIVPEVMRHANGKPDYKWAKAVVAAGGTMPTPDTPHHQE</sequence>
<organism evidence="3 4">
    <name type="scientific">Sneathiella sedimenti</name>
    <dbReference type="NCBI Taxonomy" id="2816034"/>
    <lineage>
        <taxon>Bacteria</taxon>
        <taxon>Pseudomonadati</taxon>
        <taxon>Pseudomonadota</taxon>
        <taxon>Alphaproteobacteria</taxon>
        <taxon>Sneathiellales</taxon>
        <taxon>Sneathiellaceae</taxon>
        <taxon>Sneathiella</taxon>
    </lineage>
</organism>
<dbReference type="InterPro" id="IPR020845">
    <property type="entry name" value="AMP-binding_CS"/>
</dbReference>
<evidence type="ECO:0000313" key="3">
    <source>
        <dbReference type="EMBL" id="MBO0332498.1"/>
    </source>
</evidence>
<feature type="domain" description="AMP-dependent synthetase/ligase" evidence="1">
    <location>
        <begin position="15"/>
        <end position="350"/>
    </location>
</feature>
<gene>
    <name evidence="3" type="ORF">J0X12_02655</name>
</gene>
<dbReference type="NCBIfam" id="NF005863">
    <property type="entry name" value="PRK07798.1"/>
    <property type="match status" value="1"/>
</dbReference>
<reference evidence="3 4" key="1">
    <citation type="submission" date="2021-03" db="EMBL/GenBank/DDBJ databases">
        <title>Sneathiella sp. CAU 1612 isolated from Kang Won-do.</title>
        <authorList>
            <person name="Kim W."/>
        </authorList>
    </citation>
    <scope>NUCLEOTIDE SEQUENCE [LARGE SCALE GENOMIC DNA]</scope>
    <source>
        <strain evidence="3 4">CAU 1612</strain>
    </source>
</reference>
<dbReference type="InterPro" id="IPR045851">
    <property type="entry name" value="AMP-bd_C_sf"/>
</dbReference>
<protein>
    <submittedName>
        <fullName evidence="3">Acyl-CoA synthetase</fullName>
    </submittedName>
</protein>
<dbReference type="Gene3D" id="3.40.50.12780">
    <property type="entry name" value="N-terminal domain of ligase-like"/>
    <property type="match status" value="1"/>
</dbReference>
<evidence type="ECO:0000259" key="1">
    <source>
        <dbReference type="Pfam" id="PF00501"/>
    </source>
</evidence>
<name>A0ABS3F2D7_9PROT</name>
<dbReference type="InterPro" id="IPR050237">
    <property type="entry name" value="ATP-dep_AMP-bd_enzyme"/>
</dbReference>
<dbReference type="SUPFAM" id="SSF56801">
    <property type="entry name" value="Acetyl-CoA synthetase-like"/>
    <property type="match status" value="1"/>
</dbReference>
<dbReference type="InterPro" id="IPR042099">
    <property type="entry name" value="ANL_N_sf"/>
</dbReference>
<feature type="domain" description="AMP-binding enzyme C-terminal" evidence="2">
    <location>
        <begin position="454"/>
        <end position="529"/>
    </location>
</feature>
<dbReference type="RefSeq" id="WP_207041860.1">
    <property type="nucleotide sequence ID" value="NZ_JAFLNC010000001.1"/>
</dbReference>
<dbReference type="PANTHER" id="PTHR43767">
    <property type="entry name" value="LONG-CHAIN-FATTY-ACID--COA LIGASE"/>
    <property type="match status" value="1"/>
</dbReference>
<dbReference type="PROSITE" id="PS00455">
    <property type="entry name" value="AMP_BINDING"/>
    <property type="match status" value="1"/>
</dbReference>
<evidence type="ECO:0000259" key="2">
    <source>
        <dbReference type="Pfam" id="PF13193"/>
    </source>
</evidence>
<comment type="caution">
    <text evidence="3">The sequence shown here is derived from an EMBL/GenBank/DDBJ whole genome shotgun (WGS) entry which is preliminary data.</text>
</comment>
<dbReference type="EMBL" id="JAFLNC010000001">
    <property type="protein sequence ID" value="MBO0332498.1"/>
    <property type="molecule type" value="Genomic_DNA"/>
</dbReference>
<keyword evidence="4" id="KW-1185">Reference proteome</keyword>
<dbReference type="InterPro" id="IPR000873">
    <property type="entry name" value="AMP-dep_synth/lig_dom"/>
</dbReference>
<dbReference type="Pfam" id="PF13193">
    <property type="entry name" value="AMP-binding_C"/>
    <property type="match status" value="1"/>
</dbReference>
<proteinExistence type="predicted"/>
<evidence type="ECO:0000313" key="4">
    <source>
        <dbReference type="Proteomes" id="UP000664761"/>
    </source>
</evidence>
<dbReference type="Gene3D" id="3.30.300.30">
    <property type="match status" value="1"/>
</dbReference>
<dbReference type="InterPro" id="IPR025110">
    <property type="entry name" value="AMP-bd_C"/>
</dbReference>
<accession>A0ABS3F2D7</accession>
<dbReference type="Pfam" id="PF00501">
    <property type="entry name" value="AMP-binding"/>
    <property type="match status" value="1"/>
</dbReference>